<dbReference type="Gene3D" id="3.40.710.10">
    <property type="entry name" value="DD-peptidase/beta-lactamase superfamily"/>
    <property type="match status" value="1"/>
</dbReference>
<feature type="region of interest" description="Disordered" evidence="1">
    <location>
        <begin position="256"/>
        <end position="282"/>
    </location>
</feature>
<organism evidence="4 5">
    <name type="scientific">Pseudodonghicola xiamenensis</name>
    <dbReference type="NCBI Taxonomy" id="337702"/>
    <lineage>
        <taxon>Bacteria</taxon>
        <taxon>Pseudomonadati</taxon>
        <taxon>Pseudomonadota</taxon>
        <taxon>Alphaproteobacteria</taxon>
        <taxon>Rhodobacterales</taxon>
        <taxon>Paracoccaceae</taxon>
        <taxon>Pseudodonghicola</taxon>
    </lineage>
</organism>
<dbReference type="AlphaFoldDB" id="A0A8J3H4K5"/>
<dbReference type="RefSeq" id="WP_035365892.1">
    <property type="nucleotide sequence ID" value="NZ_BNAP01000001.1"/>
</dbReference>
<keyword evidence="2" id="KW-0732">Signal</keyword>
<gene>
    <name evidence="4" type="ORF">GCM10010961_02580</name>
</gene>
<dbReference type="Proteomes" id="UP000611500">
    <property type="component" value="Unassembled WGS sequence"/>
</dbReference>
<accession>A0A8J3H4K5</accession>
<reference evidence="4" key="1">
    <citation type="journal article" date="2014" name="Int. J. Syst. Evol. Microbiol.">
        <title>Complete genome sequence of Corynebacterium casei LMG S-19264T (=DSM 44701T), isolated from a smear-ripened cheese.</title>
        <authorList>
            <consortium name="US DOE Joint Genome Institute (JGI-PGF)"/>
            <person name="Walter F."/>
            <person name="Albersmeier A."/>
            <person name="Kalinowski J."/>
            <person name="Ruckert C."/>
        </authorList>
    </citation>
    <scope>NUCLEOTIDE SEQUENCE</scope>
    <source>
        <strain evidence="4">CGMCC 1.7081</strain>
    </source>
</reference>
<dbReference type="InterPro" id="IPR012338">
    <property type="entry name" value="Beta-lactam/transpept-like"/>
</dbReference>
<feature type="signal peptide" evidence="2">
    <location>
        <begin position="1"/>
        <end position="23"/>
    </location>
</feature>
<dbReference type="PANTHER" id="PTHR46825:SF15">
    <property type="entry name" value="BETA-LACTAMASE-RELATED DOMAIN-CONTAINING PROTEIN"/>
    <property type="match status" value="1"/>
</dbReference>
<feature type="domain" description="Beta-lactamase-related" evidence="3">
    <location>
        <begin position="60"/>
        <end position="392"/>
    </location>
</feature>
<evidence type="ECO:0000256" key="2">
    <source>
        <dbReference type="SAM" id="SignalP"/>
    </source>
</evidence>
<evidence type="ECO:0000313" key="4">
    <source>
        <dbReference type="EMBL" id="GHG79971.1"/>
    </source>
</evidence>
<proteinExistence type="predicted"/>
<feature type="chain" id="PRO_5035254963" description="Beta-lactamase-related domain-containing protein" evidence="2">
    <location>
        <begin position="24"/>
        <end position="532"/>
    </location>
</feature>
<dbReference type="PANTHER" id="PTHR46825">
    <property type="entry name" value="D-ALANYL-D-ALANINE-CARBOXYPEPTIDASE/ENDOPEPTIDASE AMPH"/>
    <property type="match status" value="1"/>
</dbReference>
<protein>
    <recommendedName>
        <fullName evidence="3">Beta-lactamase-related domain-containing protein</fullName>
    </recommendedName>
</protein>
<reference evidence="4" key="2">
    <citation type="submission" date="2020-09" db="EMBL/GenBank/DDBJ databases">
        <authorList>
            <person name="Sun Q."/>
            <person name="Zhou Y."/>
        </authorList>
    </citation>
    <scope>NUCLEOTIDE SEQUENCE</scope>
    <source>
        <strain evidence="4">CGMCC 1.7081</strain>
    </source>
</reference>
<dbReference type="SUPFAM" id="SSF56601">
    <property type="entry name" value="beta-lactamase/transpeptidase-like"/>
    <property type="match status" value="1"/>
</dbReference>
<dbReference type="InterPro" id="IPR001466">
    <property type="entry name" value="Beta-lactam-related"/>
</dbReference>
<comment type="caution">
    <text evidence="4">The sequence shown here is derived from an EMBL/GenBank/DDBJ whole genome shotgun (WGS) entry which is preliminary data.</text>
</comment>
<sequence length="532" mass="56377">MYFQRFGAPVALILGLSLTAARADVTLPPLALPDPMPAPPQTILLPVPDSRIDAAIATLDDLGQQILERSGVPGLAIAVVHHGQTVYARGFGLRAVDQPEPVDADTVFLLASLSKSVGATVVAAEVGAGTVRWDSPVHDFLPWFDLGDPWIDDHVTIGDLYAHRSGLPDHAGDDLEDIGYDRRAIFDRLAILPRYPFRAHYAYTNFGLTAGAEAVAVAAGTDWASLSEQAIYTPLGMGSTSSRHADYMARPNRAASHVRDGDHFTVSDQRQPDAQSPAGGVSSSVNDMARWMAMVLATGKVGDRQLIAADALIPAISPQAIDGLPISPDARPSLYGYGFGVGTRPSGRVVISHSGAFALGASTTYMLIPDLDLGIVVLSNALPTGAPEAIAASFADRAELGVDSRDWFAGYAPRMAALSAPVGSLVGVSPPANPVPARPDATYIAEYASPYFGTALVEASDQGLILRLGPDGRVLPMTHWDGDSFVVYPVTENQPAGSISRVDFQSEDDDRPFLMTVEHLNENGLGQFKTHK</sequence>
<dbReference type="Gene3D" id="2.40.128.600">
    <property type="match status" value="1"/>
</dbReference>
<evidence type="ECO:0000256" key="1">
    <source>
        <dbReference type="SAM" id="MobiDB-lite"/>
    </source>
</evidence>
<dbReference type="InterPro" id="IPR050491">
    <property type="entry name" value="AmpC-like"/>
</dbReference>
<evidence type="ECO:0000313" key="5">
    <source>
        <dbReference type="Proteomes" id="UP000611500"/>
    </source>
</evidence>
<dbReference type="Pfam" id="PF00144">
    <property type="entry name" value="Beta-lactamase"/>
    <property type="match status" value="1"/>
</dbReference>
<evidence type="ECO:0000259" key="3">
    <source>
        <dbReference type="Pfam" id="PF00144"/>
    </source>
</evidence>
<keyword evidence="5" id="KW-1185">Reference proteome</keyword>
<dbReference type="EMBL" id="BNAP01000001">
    <property type="protein sequence ID" value="GHG79971.1"/>
    <property type="molecule type" value="Genomic_DNA"/>
</dbReference>
<name>A0A8J3H4K5_9RHOB</name>